<organism evidence="2 3">
    <name type="scientific">Acanthopleuribacter pedis</name>
    <dbReference type="NCBI Taxonomy" id="442870"/>
    <lineage>
        <taxon>Bacteria</taxon>
        <taxon>Pseudomonadati</taxon>
        <taxon>Acidobacteriota</taxon>
        <taxon>Holophagae</taxon>
        <taxon>Acanthopleuribacterales</taxon>
        <taxon>Acanthopleuribacteraceae</taxon>
        <taxon>Acanthopleuribacter</taxon>
    </lineage>
</organism>
<protein>
    <recommendedName>
        <fullName evidence="1">Phospholipase/carboxylesterase/thioesterase domain-containing protein</fullName>
    </recommendedName>
</protein>
<name>A0A8J7QB10_9BACT</name>
<evidence type="ECO:0000313" key="3">
    <source>
        <dbReference type="Proteomes" id="UP000664417"/>
    </source>
</evidence>
<gene>
    <name evidence="2" type="ORF">J3U88_20395</name>
</gene>
<comment type="caution">
    <text evidence="2">The sequence shown here is derived from an EMBL/GenBank/DDBJ whole genome shotgun (WGS) entry which is preliminary data.</text>
</comment>
<evidence type="ECO:0000259" key="1">
    <source>
        <dbReference type="Pfam" id="PF02230"/>
    </source>
</evidence>
<dbReference type="Proteomes" id="UP000664417">
    <property type="component" value="Unassembled WGS sequence"/>
</dbReference>
<dbReference type="EMBL" id="JAFREP010000020">
    <property type="protein sequence ID" value="MBO1320850.1"/>
    <property type="molecule type" value="Genomic_DNA"/>
</dbReference>
<proteinExistence type="predicted"/>
<evidence type="ECO:0000313" key="2">
    <source>
        <dbReference type="EMBL" id="MBO1320850.1"/>
    </source>
</evidence>
<dbReference type="Pfam" id="PF02230">
    <property type="entry name" value="Abhydrolase_2"/>
    <property type="match status" value="1"/>
</dbReference>
<dbReference type="InterPro" id="IPR003140">
    <property type="entry name" value="PLipase/COase/thioEstase"/>
</dbReference>
<feature type="domain" description="Phospholipase/carboxylesterase/thioesterase" evidence="1">
    <location>
        <begin position="22"/>
        <end position="198"/>
    </location>
</feature>
<dbReference type="AlphaFoldDB" id="A0A8J7QB10"/>
<reference evidence="2" key="1">
    <citation type="submission" date="2021-03" db="EMBL/GenBank/DDBJ databases">
        <authorList>
            <person name="Wang G."/>
        </authorList>
    </citation>
    <scope>NUCLEOTIDE SEQUENCE</scope>
    <source>
        <strain evidence="2">KCTC 12899</strain>
    </source>
</reference>
<dbReference type="SUPFAM" id="SSF53474">
    <property type="entry name" value="alpha/beta-Hydrolases"/>
    <property type="match status" value="1"/>
</dbReference>
<dbReference type="Gene3D" id="3.40.50.1820">
    <property type="entry name" value="alpha/beta hydrolase"/>
    <property type="match status" value="1"/>
</dbReference>
<dbReference type="InterPro" id="IPR029058">
    <property type="entry name" value="AB_hydrolase_fold"/>
</dbReference>
<accession>A0A8J7QB10</accession>
<keyword evidence="3" id="KW-1185">Reference proteome</keyword>
<dbReference type="GO" id="GO:0016787">
    <property type="term" value="F:hydrolase activity"/>
    <property type="evidence" value="ECO:0007669"/>
    <property type="project" value="InterPro"/>
</dbReference>
<sequence length="212" mass="23521">MPQHEIEVTWSVNYETQGPEDAEEMWLLLHGYQQRGSVVLEKLKPYCPDSVRLVAPDAPFPAPHQSAAGWRMGFAWYLFDPATQIYHVPMEPAVALLRAFVAGIRGRARRIRVIGYSQGGYLAPFAARALTNIVQAVGINCRFRDESLKEILPFPLDAVHGKRDALVDLARSMQSHGQLLKIGNTGRFVTVEQAGHGINDAIGTAFRSLTRA</sequence>
<dbReference type="RefSeq" id="WP_207860825.1">
    <property type="nucleotide sequence ID" value="NZ_JAFREP010000020.1"/>
</dbReference>